<dbReference type="EMBL" id="JAVIZN010000002">
    <property type="protein sequence ID" value="MDR6205388.1"/>
    <property type="molecule type" value="Genomic_DNA"/>
</dbReference>
<dbReference type="RefSeq" id="WP_310033095.1">
    <property type="nucleotide sequence ID" value="NZ_JAVIZN010000002.1"/>
</dbReference>
<reference evidence="1 2" key="1">
    <citation type="submission" date="2023-08" db="EMBL/GenBank/DDBJ databases">
        <title>Genome sequencing of plant associated microbes to promote plant fitness in Sorghum bicolor and Oryza sativa.</title>
        <authorList>
            <person name="Coleman-Derr D."/>
        </authorList>
    </citation>
    <scope>NUCLEOTIDE SEQUENCE [LARGE SCALE GENOMIC DNA]</scope>
    <source>
        <strain evidence="1 2">SLBN-33</strain>
    </source>
</reference>
<comment type="caution">
    <text evidence="1">The sequence shown here is derived from an EMBL/GenBank/DDBJ whole genome shotgun (WGS) entry which is preliminary data.</text>
</comment>
<protein>
    <submittedName>
        <fullName evidence="1">Uncharacterized protein</fullName>
    </submittedName>
</protein>
<organism evidence="1 2">
    <name type="scientific">Paraburkholderia graminis</name>
    <dbReference type="NCBI Taxonomy" id="60548"/>
    <lineage>
        <taxon>Bacteria</taxon>
        <taxon>Pseudomonadati</taxon>
        <taxon>Pseudomonadota</taxon>
        <taxon>Betaproteobacteria</taxon>
        <taxon>Burkholderiales</taxon>
        <taxon>Burkholderiaceae</taxon>
        <taxon>Paraburkholderia</taxon>
    </lineage>
</organism>
<accession>A0ABD5CJ92</accession>
<name>A0ABD5CJ92_9BURK</name>
<evidence type="ECO:0000313" key="1">
    <source>
        <dbReference type="EMBL" id="MDR6205388.1"/>
    </source>
</evidence>
<gene>
    <name evidence="1" type="ORF">QF025_004108</name>
</gene>
<sequence>MSWYLREAGFGTADGALFRDAAAALERCAALATTTDVWQVDADDVAVLERLLALHDEQLASTPVSVMHGAQKRIARFARSDRKTPWQDTGP</sequence>
<proteinExistence type="predicted"/>
<dbReference type="Proteomes" id="UP001245184">
    <property type="component" value="Unassembled WGS sequence"/>
</dbReference>
<evidence type="ECO:0000313" key="2">
    <source>
        <dbReference type="Proteomes" id="UP001245184"/>
    </source>
</evidence>
<dbReference type="AlphaFoldDB" id="A0ABD5CJ92"/>